<feature type="domain" description="DUF4349" evidence="5">
    <location>
        <begin position="88"/>
        <end position="294"/>
    </location>
</feature>
<dbReference type="Proteomes" id="UP000184363">
    <property type="component" value="Unassembled WGS sequence"/>
</dbReference>
<dbReference type="AlphaFoldDB" id="A0A1M6YBQ5"/>
<keyword evidence="3" id="KW-0472">Membrane</keyword>
<feature type="region of interest" description="Disordered" evidence="2">
    <location>
        <begin position="32"/>
        <end position="81"/>
    </location>
</feature>
<evidence type="ECO:0000256" key="2">
    <source>
        <dbReference type="SAM" id="MobiDB-lite"/>
    </source>
</evidence>
<dbReference type="OrthoDB" id="186919at2"/>
<evidence type="ECO:0000256" key="3">
    <source>
        <dbReference type="SAM" id="Phobius"/>
    </source>
</evidence>
<keyword evidence="4" id="KW-0732">Signal</keyword>
<evidence type="ECO:0000256" key="1">
    <source>
        <dbReference type="SAM" id="Coils"/>
    </source>
</evidence>
<dbReference type="InterPro" id="IPR025645">
    <property type="entry name" value="DUF4349"/>
</dbReference>
<evidence type="ECO:0000313" key="7">
    <source>
        <dbReference type="Proteomes" id="UP000184363"/>
    </source>
</evidence>
<sequence>MAQQSGRRIRLIAAVGAALIVLTAGVSCSAAENASPGAAGERGVAAAPGQDRALDSAHGSATAELAPGGAPGRGGSPEVPAQQLDVERSVVRTAALTVDTADVAAAVRQVRSIAVTAQGIVAEERQTGGSGASLTLRIPADSLDRVIDDVAALGKVTDRRSQATDVTDQMIDLDSRVASQQASVERIRALLARAESIADITRIESELAQREAELDSLKNRLAALRGKVALSTLTVDLVGTGAAPLPPASDTPGFLQGLAAGWETLVRIAIVVGAVIGFLIPYLPVAAVIVGIAWFVRRTLRRRAPAVAGAAVGQGGPGAEGE</sequence>
<keyword evidence="3" id="KW-0812">Transmembrane</keyword>
<gene>
    <name evidence="6" type="ORF">SAMN05443637_119104</name>
</gene>
<organism evidence="6 7">
    <name type="scientific">Pseudonocardia thermophila</name>
    <dbReference type="NCBI Taxonomy" id="1848"/>
    <lineage>
        <taxon>Bacteria</taxon>
        <taxon>Bacillati</taxon>
        <taxon>Actinomycetota</taxon>
        <taxon>Actinomycetes</taxon>
        <taxon>Pseudonocardiales</taxon>
        <taxon>Pseudonocardiaceae</taxon>
        <taxon>Pseudonocardia</taxon>
    </lineage>
</organism>
<evidence type="ECO:0000256" key="4">
    <source>
        <dbReference type="SAM" id="SignalP"/>
    </source>
</evidence>
<keyword evidence="7" id="KW-1185">Reference proteome</keyword>
<proteinExistence type="predicted"/>
<feature type="transmembrane region" description="Helical" evidence="3">
    <location>
        <begin position="268"/>
        <end position="296"/>
    </location>
</feature>
<keyword evidence="1" id="KW-0175">Coiled coil</keyword>
<dbReference type="RefSeq" id="WP_073459276.1">
    <property type="nucleotide sequence ID" value="NZ_CALGVN010000013.1"/>
</dbReference>
<accession>A0A1M6YBQ5</accession>
<protein>
    <recommendedName>
        <fullName evidence="5">DUF4349 domain-containing protein</fullName>
    </recommendedName>
</protein>
<dbReference type="EMBL" id="FRAP01000019">
    <property type="protein sequence ID" value="SHL15523.1"/>
    <property type="molecule type" value="Genomic_DNA"/>
</dbReference>
<evidence type="ECO:0000259" key="5">
    <source>
        <dbReference type="Pfam" id="PF14257"/>
    </source>
</evidence>
<keyword evidence="3" id="KW-1133">Transmembrane helix</keyword>
<name>A0A1M6YBQ5_PSETH</name>
<reference evidence="6 7" key="1">
    <citation type="submission" date="2016-11" db="EMBL/GenBank/DDBJ databases">
        <authorList>
            <person name="Jaros S."/>
            <person name="Januszkiewicz K."/>
            <person name="Wedrychowicz H."/>
        </authorList>
    </citation>
    <scope>NUCLEOTIDE SEQUENCE [LARGE SCALE GENOMIC DNA]</scope>
    <source>
        <strain evidence="6 7">DSM 43832</strain>
    </source>
</reference>
<feature type="coiled-coil region" evidence="1">
    <location>
        <begin position="200"/>
        <end position="227"/>
    </location>
</feature>
<dbReference type="STRING" id="1848.SAMN05443637_119104"/>
<feature type="chain" id="PRO_5012025595" description="DUF4349 domain-containing protein" evidence="4">
    <location>
        <begin position="31"/>
        <end position="322"/>
    </location>
</feature>
<dbReference type="Pfam" id="PF14257">
    <property type="entry name" value="DUF4349"/>
    <property type="match status" value="1"/>
</dbReference>
<evidence type="ECO:0000313" key="6">
    <source>
        <dbReference type="EMBL" id="SHL15523.1"/>
    </source>
</evidence>
<feature type="signal peptide" evidence="4">
    <location>
        <begin position="1"/>
        <end position="30"/>
    </location>
</feature>
<dbReference type="PROSITE" id="PS51257">
    <property type="entry name" value="PROKAR_LIPOPROTEIN"/>
    <property type="match status" value="1"/>
</dbReference>